<evidence type="ECO:0000313" key="2">
    <source>
        <dbReference type="Proteomes" id="UP000665020"/>
    </source>
</evidence>
<proteinExistence type="predicted"/>
<dbReference type="RefSeq" id="WP_230868480.1">
    <property type="nucleotide sequence ID" value="NZ_CP046640.1"/>
</dbReference>
<evidence type="ECO:0000313" key="1">
    <source>
        <dbReference type="EMBL" id="QTL96782.1"/>
    </source>
</evidence>
<accession>A0A8A7KFY4</accession>
<name>A0A8A7KFY4_9FIRM</name>
<reference evidence="1" key="1">
    <citation type="submission" date="2019-12" db="EMBL/GenBank/DDBJ databases">
        <authorList>
            <person name="zhang j."/>
            <person name="sun C.M."/>
        </authorList>
    </citation>
    <scope>NUCLEOTIDE SEQUENCE</scope>
    <source>
        <strain evidence="1">NS-1</strain>
    </source>
</reference>
<dbReference type="Gene3D" id="3.40.50.300">
    <property type="entry name" value="P-loop containing nucleotide triphosphate hydrolases"/>
    <property type="match status" value="1"/>
</dbReference>
<sequence>MRRFNVTTTCVKHLHYMADISKKLYKIIKMIETGYYFTINRARQKGKTTILKLLAKELSDKYLVVSTSFEGSSYLFEDDKVFSQNIFHVFAEPFELFQPEIAEKIKSYGHDLKNLNDVSKAISRWCYESEKEILLLIDEVDKASNYYVFMDFLGLLRKKYIAQQSNEDVTFKSVILAGVSDIKRIKTHIAERRIITEAEAKNLSKSQYNSPWNVAETFKVDLDFDQEEIESLLLDYLSEHQEIEMDTKTIAEKLHKYTSGYPYLVSKICKLIAEELDEDFSEKGIEEAVNILLDESNTLFDDLIKNVENNEELYNTIYSLIIENETTQYNVHAYNQGIMHSIFKNDNGRLAIHNKIFELILYNYMIAKKHKEEVGKKLSNYTARGLYENENGTLDIKIALLKYQEYMQSVYGKFDKGFIERQGRLLLLAFFKPIINGRGFYFVESQTGFEQRQDVVITFNNHKYIIELKVWRGDKYHQEGIKQLNGYLELENADQGYLVIYDKNDNKEYRSEDIRVDNKDIFAVWV</sequence>
<dbReference type="Proteomes" id="UP000665020">
    <property type="component" value="Chromosome"/>
</dbReference>
<keyword evidence="2" id="KW-1185">Reference proteome</keyword>
<dbReference type="EMBL" id="CP046640">
    <property type="protein sequence ID" value="QTL96782.1"/>
    <property type="molecule type" value="Genomic_DNA"/>
</dbReference>
<dbReference type="KEGG" id="ifn:GM661_01730"/>
<dbReference type="InterPro" id="IPR027417">
    <property type="entry name" value="P-loop_NTPase"/>
</dbReference>
<gene>
    <name evidence="1" type="ORF">GM661_01730</name>
</gene>
<organism evidence="1 2">
    <name type="scientific">Iocasia fonsfrigidae</name>
    <dbReference type="NCBI Taxonomy" id="2682810"/>
    <lineage>
        <taxon>Bacteria</taxon>
        <taxon>Bacillati</taxon>
        <taxon>Bacillota</taxon>
        <taxon>Clostridia</taxon>
        <taxon>Halanaerobiales</taxon>
        <taxon>Halanaerobiaceae</taxon>
        <taxon>Iocasia</taxon>
    </lineage>
</organism>
<protein>
    <submittedName>
        <fullName evidence="1">AAA family ATPase</fullName>
    </submittedName>
</protein>
<dbReference type="SUPFAM" id="SSF52540">
    <property type="entry name" value="P-loop containing nucleoside triphosphate hydrolases"/>
    <property type="match status" value="1"/>
</dbReference>
<dbReference type="AlphaFoldDB" id="A0A8A7KFY4"/>